<dbReference type="OrthoDB" id="6359816at2759"/>
<protein>
    <submittedName>
        <fullName evidence="1">Uncharacterized protein</fullName>
    </submittedName>
</protein>
<gene>
    <name evidence="1" type="ORF">EUX98_g1700</name>
</gene>
<comment type="caution">
    <text evidence="1">The sequence shown here is derived from an EMBL/GenBank/DDBJ whole genome shotgun (WGS) entry which is preliminary data.</text>
</comment>
<dbReference type="AlphaFoldDB" id="A0A4S4N3X5"/>
<dbReference type="Proteomes" id="UP000308730">
    <property type="component" value="Unassembled WGS sequence"/>
</dbReference>
<accession>A0A4S4N3X5</accession>
<sequence>MYRLAERLGLPELKEQAQASLKSCLTESNIVDELFSDFTWRYPDILRMETEVFYQHSTDPSVTSAMRRVFARIAKGELAHSDVVLEVLFGKLTEHLMPPRPPARA</sequence>
<evidence type="ECO:0000313" key="1">
    <source>
        <dbReference type="EMBL" id="THH32521.1"/>
    </source>
</evidence>
<name>A0A4S4N3X5_9APHY</name>
<reference evidence="1 2" key="1">
    <citation type="submission" date="2019-02" db="EMBL/GenBank/DDBJ databases">
        <title>Genome sequencing of the rare red list fungi Antrodiella citrinella (Flaviporus citrinellus).</title>
        <authorList>
            <person name="Buettner E."/>
            <person name="Kellner H."/>
        </authorList>
    </citation>
    <scope>NUCLEOTIDE SEQUENCE [LARGE SCALE GENOMIC DNA]</scope>
    <source>
        <strain evidence="1 2">DSM 108506</strain>
    </source>
</reference>
<proteinExistence type="predicted"/>
<organism evidence="1 2">
    <name type="scientific">Antrodiella citrinella</name>
    <dbReference type="NCBI Taxonomy" id="2447956"/>
    <lineage>
        <taxon>Eukaryota</taxon>
        <taxon>Fungi</taxon>
        <taxon>Dikarya</taxon>
        <taxon>Basidiomycota</taxon>
        <taxon>Agaricomycotina</taxon>
        <taxon>Agaricomycetes</taxon>
        <taxon>Polyporales</taxon>
        <taxon>Steccherinaceae</taxon>
        <taxon>Antrodiella</taxon>
    </lineage>
</organism>
<keyword evidence="2" id="KW-1185">Reference proteome</keyword>
<evidence type="ECO:0000313" key="2">
    <source>
        <dbReference type="Proteomes" id="UP000308730"/>
    </source>
</evidence>
<dbReference type="EMBL" id="SGPM01000020">
    <property type="protein sequence ID" value="THH32521.1"/>
    <property type="molecule type" value="Genomic_DNA"/>
</dbReference>